<keyword evidence="11" id="KW-0472">Membrane</keyword>
<dbReference type="EMBL" id="VMNK01000006">
    <property type="protein sequence ID" value="TVO57878.1"/>
    <property type="molecule type" value="Genomic_DNA"/>
</dbReference>
<feature type="transmembrane region" description="Helical" evidence="11">
    <location>
        <begin position="36"/>
        <end position="54"/>
    </location>
</feature>
<dbReference type="OrthoDB" id="9785691at2"/>
<dbReference type="PRINTS" id="PR00344">
    <property type="entry name" value="BCTRLSENSOR"/>
</dbReference>
<keyword evidence="6 13" id="KW-0418">Kinase</keyword>
<keyword evidence="5" id="KW-0547">Nucleotide-binding</keyword>
<dbReference type="Proteomes" id="UP000319502">
    <property type="component" value="Unassembled WGS sequence"/>
</dbReference>
<dbReference type="CDD" id="cd00082">
    <property type="entry name" value="HisKA"/>
    <property type="match status" value="1"/>
</dbReference>
<accession>A0A557QY93</accession>
<evidence type="ECO:0000256" key="9">
    <source>
        <dbReference type="SAM" id="Coils"/>
    </source>
</evidence>
<evidence type="ECO:0000256" key="5">
    <source>
        <dbReference type="ARBA" id="ARBA00022741"/>
    </source>
</evidence>
<feature type="region of interest" description="Disordered" evidence="10">
    <location>
        <begin position="674"/>
        <end position="693"/>
    </location>
</feature>
<feature type="domain" description="Histidine kinase" evidence="12">
    <location>
        <begin position="474"/>
        <end position="677"/>
    </location>
</feature>
<dbReference type="GO" id="GO:0005524">
    <property type="term" value="F:ATP binding"/>
    <property type="evidence" value="ECO:0007669"/>
    <property type="project" value="UniProtKB-KW"/>
</dbReference>
<evidence type="ECO:0000256" key="8">
    <source>
        <dbReference type="ARBA" id="ARBA00023012"/>
    </source>
</evidence>
<proteinExistence type="predicted"/>
<comment type="catalytic activity">
    <reaction evidence="1">
        <text>ATP + protein L-histidine = ADP + protein N-phospho-L-histidine.</text>
        <dbReference type="EC" id="2.7.13.3"/>
    </reaction>
</comment>
<evidence type="ECO:0000256" key="11">
    <source>
        <dbReference type="SAM" id="Phobius"/>
    </source>
</evidence>
<protein>
    <recommendedName>
        <fullName evidence="2">histidine kinase</fullName>
        <ecNumber evidence="2">2.7.13.3</ecNumber>
    </recommendedName>
</protein>
<dbReference type="InterPro" id="IPR003661">
    <property type="entry name" value="HisK_dim/P_dom"/>
</dbReference>
<keyword evidence="3" id="KW-0597">Phosphoprotein</keyword>
<dbReference type="PANTHER" id="PTHR43065">
    <property type="entry name" value="SENSOR HISTIDINE KINASE"/>
    <property type="match status" value="1"/>
</dbReference>
<dbReference type="SUPFAM" id="SSF55781">
    <property type="entry name" value="GAF domain-like"/>
    <property type="match status" value="1"/>
</dbReference>
<dbReference type="PANTHER" id="PTHR43065:SF46">
    <property type="entry name" value="C4-DICARBOXYLATE TRANSPORT SENSOR PROTEIN DCTB"/>
    <property type="match status" value="1"/>
</dbReference>
<reference evidence="13 14" key="1">
    <citation type="submission" date="2019-07" db="EMBL/GenBank/DDBJ databases">
        <title>The pathways for chlorine oxyanion respiration interact through the shared metabolite chlorate.</title>
        <authorList>
            <person name="Barnum T.P."/>
            <person name="Cheng Y."/>
            <person name="Hill K.A."/>
            <person name="Lucas L.N."/>
            <person name="Carlson H.K."/>
            <person name="Coates J.D."/>
        </authorList>
    </citation>
    <scope>NUCLEOTIDE SEQUENCE [LARGE SCALE GENOMIC DNA]</scope>
    <source>
        <strain evidence="13 14">SFB-3</strain>
    </source>
</reference>
<dbReference type="InterPro" id="IPR003594">
    <property type="entry name" value="HATPase_dom"/>
</dbReference>
<keyword evidence="4 13" id="KW-0808">Transferase</keyword>
<feature type="transmembrane region" description="Helical" evidence="11">
    <location>
        <begin position="6"/>
        <end position="24"/>
    </location>
</feature>
<dbReference type="InterPro" id="IPR036890">
    <property type="entry name" value="HATPase_C_sf"/>
</dbReference>
<feature type="transmembrane region" description="Helical" evidence="11">
    <location>
        <begin position="126"/>
        <end position="147"/>
    </location>
</feature>
<organism evidence="13 14">
    <name type="scientific">Denitromonas halophila</name>
    <dbReference type="NCBI Taxonomy" id="1629404"/>
    <lineage>
        <taxon>Bacteria</taxon>
        <taxon>Pseudomonadati</taxon>
        <taxon>Pseudomonadota</taxon>
        <taxon>Betaproteobacteria</taxon>
        <taxon>Rhodocyclales</taxon>
        <taxon>Zoogloeaceae</taxon>
        <taxon>Denitromonas</taxon>
    </lineage>
</organism>
<dbReference type="InterPro" id="IPR029016">
    <property type="entry name" value="GAF-like_dom_sf"/>
</dbReference>
<dbReference type="Gene3D" id="3.30.565.10">
    <property type="entry name" value="Histidine kinase-like ATPase, C-terminal domain"/>
    <property type="match status" value="1"/>
</dbReference>
<evidence type="ECO:0000256" key="4">
    <source>
        <dbReference type="ARBA" id="ARBA00022679"/>
    </source>
</evidence>
<dbReference type="NCBIfam" id="TIGR02916">
    <property type="entry name" value="PEP_his_kin"/>
    <property type="match status" value="1"/>
</dbReference>
<dbReference type="InterPro" id="IPR014265">
    <property type="entry name" value="XrtA/PrsK"/>
</dbReference>
<feature type="transmembrane region" description="Helical" evidence="11">
    <location>
        <begin position="60"/>
        <end position="83"/>
    </location>
</feature>
<feature type="coiled-coil region" evidence="9">
    <location>
        <begin position="439"/>
        <end position="530"/>
    </location>
</feature>
<dbReference type="Gene3D" id="3.30.450.40">
    <property type="match status" value="1"/>
</dbReference>
<evidence type="ECO:0000256" key="1">
    <source>
        <dbReference type="ARBA" id="ARBA00000085"/>
    </source>
</evidence>
<feature type="transmembrane region" description="Helical" evidence="11">
    <location>
        <begin position="159"/>
        <end position="180"/>
    </location>
</feature>
<evidence type="ECO:0000256" key="2">
    <source>
        <dbReference type="ARBA" id="ARBA00012438"/>
    </source>
</evidence>
<dbReference type="InterPro" id="IPR005467">
    <property type="entry name" value="His_kinase_dom"/>
</dbReference>
<dbReference type="SUPFAM" id="SSF55874">
    <property type="entry name" value="ATPase domain of HSP90 chaperone/DNA topoisomerase II/histidine kinase"/>
    <property type="match status" value="1"/>
</dbReference>
<keyword evidence="7" id="KW-0067">ATP-binding</keyword>
<sequence>MTSVAVWGYALAAAAFGLFGVYLAAAWRGQGAGGRLLLAVGVSAAWCVANAAMISGLAFAGAAAVLLAVARDAAWLAFVVGLIHQIDGSRRAWPARVAIAVIALRLLTALMTVLDLSWPIDPQRALIFLHLVAAVYALVLVEQLYRLLPAASRWGLKPFCLAMAASAVFDLYLYADAFLFGAIDRDIWSIRGLAHALVLPLIAISASRVPGWAIRLSVSREMVFHSTALAASGLYLLLVAAAGYYVRYFGGDWGRALQVTLFFAALLLLGVVAVSGTQRARLRVWLNKHLFPYRYDYRIEWLKFTRALSTHGDHQDLGQTTIRALADLVESSGGGLWLDDGQGRFVMRARLNMAESSIEESADGPLCRFLADEGWVFNLEEYRMRPKTYGELTPPRWLSELDDGWLVVPLTAGETLIGFVVLLAPRTPVDINWEVLDLLKSAQRQAASYLARMQAAEALIEARKFDAFNRMSAFVVHDLKNLVAQMSLMLKNAERHKDNPEFQADMLETVAHVEQKMRDLMQQLQKKTAIERDRQVDLGQLLERIRKQRAHLQPAVSVRVEAPAIQVRANAERLERVVGHIVQNALDATGDDGMVTACLRRLDETQALIEVRDTGCGMSPEFMRDQLFRPFQTTKASGMGIGVFEARQYVRELGGDIRVESTPGVGTTMQLTLPTQPRPDADAVALAHSDSEP</sequence>
<feature type="transmembrane region" description="Helical" evidence="11">
    <location>
        <begin position="192"/>
        <end position="211"/>
    </location>
</feature>
<evidence type="ECO:0000313" key="13">
    <source>
        <dbReference type="EMBL" id="TVO57878.1"/>
    </source>
</evidence>
<evidence type="ECO:0000313" key="14">
    <source>
        <dbReference type="Proteomes" id="UP000319502"/>
    </source>
</evidence>
<dbReference type="Pfam" id="PF02518">
    <property type="entry name" value="HATPase_c"/>
    <property type="match status" value="1"/>
</dbReference>
<dbReference type="GO" id="GO:0000155">
    <property type="term" value="F:phosphorelay sensor kinase activity"/>
    <property type="evidence" value="ECO:0007669"/>
    <property type="project" value="InterPro"/>
</dbReference>
<feature type="transmembrane region" description="Helical" evidence="11">
    <location>
        <begin position="223"/>
        <end position="245"/>
    </location>
</feature>
<dbReference type="EC" id="2.7.13.3" evidence="2"/>
<evidence type="ECO:0000256" key="3">
    <source>
        <dbReference type="ARBA" id="ARBA00022553"/>
    </source>
</evidence>
<feature type="transmembrane region" description="Helical" evidence="11">
    <location>
        <begin position="95"/>
        <end position="114"/>
    </location>
</feature>
<dbReference type="SMART" id="SM00387">
    <property type="entry name" value="HATPase_c"/>
    <property type="match status" value="1"/>
</dbReference>
<dbReference type="PROSITE" id="PS50109">
    <property type="entry name" value="HIS_KIN"/>
    <property type="match status" value="1"/>
</dbReference>
<keyword evidence="14" id="KW-1185">Reference proteome</keyword>
<dbReference type="CDD" id="cd00075">
    <property type="entry name" value="HATPase"/>
    <property type="match status" value="1"/>
</dbReference>
<evidence type="ECO:0000259" key="12">
    <source>
        <dbReference type="PROSITE" id="PS50109"/>
    </source>
</evidence>
<comment type="caution">
    <text evidence="13">The sequence shown here is derived from an EMBL/GenBank/DDBJ whole genome shotgun (WGS) entry which is preliminary data.</text>
</comment>
<keyword evidence="8" id="KW-0902">Two-component regulatory system</keyword>
<evidence type="ECO:0000256" key="6">
    <source>
        <dbReference type="ARBA" id="ARBA00022777"/>
    </source>
</evidence>
<keyword evidence="11" id="KW-0812">Transmembrane</keyword>
<keyword evidence="9" id="KW-0175">Coiled coil</keyword>
<evidence type="ECO:0000256" key="7">
    <source>
        <dbReference type="ARBA" id="ARBA00022840"/>
    </source>
</evidence>
<dbReference type="InterPro" id="IPR004358">
    <property type="entry name" value="Sig_transdc_His_kin-like_C"/>
</dbReference>
<evidence type="ECO:0000256" key="10">
    <source>
        <dbReference type="SAM" id="MobiDB-lite"/>
    </source>
</evidence>
<name>A0A557QY93_9RHOO</name>
<feature type="transmembrane region" description="Helical" evidence="11">
    <location>
        <begin position="257"/>
        <end position="276"/>
    </location>
</feature>
<gene>
    <name evidence="13" type="primary">prsK</name>
    <name evidence="13" type="ORF">FHP91_07055</name>
</gene>
<keyword evidence="11" id="KW-1133">Transmembrane helix</keyword>
<dbReference type="AlphaFoldDB" id="A0A557QY93"/>